<dbReference type="Proteomes" id="UP001329825">
    <property type="component" value="Chromosome 9"/>
</dbReference>
<gene>
    <name evidence="6" type="ORF">IL334_006582</name>
</gene>
<dbReference type="Pfam" id="PF25151">
    <property type="entry name" value="TPR_Trm732_C"/>
    <property type="match status" value="1"/>
</dbReference>
<evidence type="ECO:0000259" key="4">
    <source>
        <dbReference type="Pfam" id="PF25150"/>
    </source>
</evidence>
<keyword evidence="7" id="KW-1185">Reference proteome</keyword>
<feature type="domain" description="tRNA (32-2'-O)-methyltransferase regulator THADA-like C-terminal TPR repeats region" evidence="5">
    <location>
        <begin position="845"/>
        <end position="996"/>
    </location>
</feature>
<dbReference type="RefSeq" id="XP_062794332.1">
    <property type="nucleotide sequence ID" value="XM_062938281.1"/>
</dbReference>
<reference evidence="6 7" key="1">
    <citation type="submission" date="2024-01" db="EMBL/GenBank/DDBJ databases">
        <title>Comparative genomics of Cryptococcus and Kwoniella reveals pathogenesis evolution and contrasting modes of karyotype evolution via chromosome fusion or intercentromeric recombination.</title>
        <authorList>
            <person name="Coelho M.A."/>
            <person name="David-Palma M."/>
            <person name="Shea T."/>
            <person name="Bowers K."/>
            <person name="McGinley-Smith S."/>
            <person name="Mohammad A.W."/>
            <person name="Gnirke A."/>
            <person name="Yurkov A.M."/>
            <person name="Nowrousian M."/>
            <person name="Sun S."/>
            <person name="Cuomo C.A."/>
            <person name="Heitman J."/>
        </authorList>
    </citation>
    <scope>NUCLEOTIDE SEQUENCE [LARGE SCALE GENOMIC DNA]</scope>
    <source>
        <strain evidence="6">CBS 11374</strain>
    </source>
</reference>
<evidence type="ECO:0000313" key="6">
    <source>
        <dbReference type="EMBL" id="WRT69593.1"/>
    </source>
</evidence>
<evidence type="ECO:0000259" key="5">
    <source>
        <dbReference type="Pfam" id="PF25151"/>
    </source>
</evidence>
<dbReference type="PANTHER" id="PTHR14387:SF0">
    <property type="entry name" value="DUF2428 DOMAIN-CONTAINING PROTEIN"/>
    <property type="match status" value="1"/>
</dbReference>
<dbReference type="Pfam" id="PF25150">
    <property type="entry name" value="TPR_Trm732"/>
    <property type="match status" value="1"/>
</dbReference>
<proteinExistence type="inferred from homology"/>
<keyword evidence="2" id="KW-0819">tRNA processing</keyword>
<accession>A0ABZ1D6C4</accession>
<dbReference type="InterPro" id="IPR016024">
    <property type="entry name" value="ARM-type_fold"/>
</dbReference>
<evidence type="ECO:0000313" key="7">
    <source>
        <dbReference type="Proteomes" id="UP001329825"/>
    </source>
</evidence>
<evidence type="ECO:0000256" key="1">
    <source>
        <dbReference type="ARBA" id="ARBA00010409"/>
    </source>
</evidence>
<evidence type="ECO:0000259" key="3">
    <source>
        <dbReference type="Pfam" id="PF10350"/>
    </source>
</evidence>
<organism evidence="6 7">
    <name type="scientific">Kwoniella shivajii</name>
    <dbReference type="NCBI Taxonomy" id="564305"/>
    <lineage>
        <taxon>Eukaryota</taxon>
        <taxon>Fungi</taxon>
        <taxon>Dikarya</taxon>
        <taxon>Basidiomycota</taxon>
        <taxon>Agaricomycotina</taxon>
        <taxon>Tremellomycetes</taxon>
        <taxon>Tremellales</taxon>
        <taxon>Cryptococcaceae</taxon>
        <taxon>Kwoniella</taxon>
    </lineage>
</organism>
<dbReference type="InterPro" id="IPR056842">
    <property type="entry name" value="THADA-like_TPR_C"/>
</dbReference>
<dbReference type="InterPro" id="IPR056843">
    <property type="entry name" value="THADA-like_TPR"/>
</dbReference>
<dbReference type="Pfam" id="PF10350">
    <property type="entry name" value="DUF2428"/>
    <property type="match status" value="1"/>
</dbReference>
<name>A0ABZ1D6C4_9TREE</name>
<dbReference type="GeneID" id="87958712"/>
<sequence length="1416" mass="158096">MNNRLKNDEGMEELFACRKELMKAKGEDLKDGVLIAQGMKLVLQPYSQASHLKILDLLLVILRQVTFIVSSLSPPEVVSLTENHLVPAFIPGGILASLVLNNLESTLKLQQQRASEALSSAGKLSMLLPGPSTSTSESTTFVVPLFQQAIHGGISRKSNLTIISTLLEYIPLSIIPNNLIDDLLDDLVVVECALIRSTLIVNLLQRLSSGLPENEMKSSVLGKLIPCFDPTLPHSVMANMNRYLLPALFKSDPTYVPNLLDTLRSCAKLFGTWVTVASLGLSLGLVKVTDLPREDLRDALAHEDADIRIKAFELVSGSKAHFSQDVLELIKEGFRWNDALPSAGTRSTFSSSTYALLVRLHQLETSTRRVFRKKLSPTVEVEQASLSHILPSCQSFRHWFLVDHIDPGLRQARRFPVFKILLSLNLLGRYLEVFGATGDTQEKVYTKDRVEMLFNCQMSEYTEVRTRARKILESSTIPLPGYETLSTLSSQALLNSALSSINLPRKTQAEAGKSVLCILFIKLVKDDRDQSLALDFVGFLIQSLARGIEEVEQDLVKGMEEYPLHGSLAAIRDLLSCLDLSSNAKQSLWKSTFQRLFTLINRIWNVTRPVISLAPSTTEGAADSARPDHEIARAYEVMGGEEGEDEEGGEEMDHTGLLSGCWRATRNAGELLASIVSLPLVQSTTSQCLWSEEDISLAGQCFLTWMHEIRHRGTFSKIAIAFAQLVEAVRPIPNIRGLCDEWLDHELNTIASDQHSTTRRSAALPYSILSLVSSDEELLTTALNSLLGLARVENHDTSNVTKVHAFNVLKIVMLDARQTKWFTQWFEKGVITALGAFESADWNVRNVGLILFSTLVHRCLSPPRGGQDYYRSRSILATRTSFSTFHTKYPLVIPFITKHLQNNKTEEGRHSPLFPILIILRSLRYDDGAEDLVKELRRVVGKYLSSKEYQVRQVASQALSSLTSPSHSLDIALSISATMDVDSNSVHGHLLFLQQLIANVIPWYQVSIETKISIEEMLRELAEQYIQLDCPSTAQAILGCIGDYTRATSPSSSVLVEKVTAQSTNYLNTRTDTHFVPGEDAGQIACTRFLLSTQPNQNLLISLLSSTSSETDHILALKKLPSLPHLWSKDMFDTVLNIAISGRGGETVQIIALEDLAEINWSREILTGVKGKWKRVIGRLNGLSGTGCIPLREAGLVALGWAVHQSIVNEDVVPKDGLKSLSHPIMLFSQEDESLPSRFSALRSLSHITSHLFASPSSALHRTLLRLLQDDDEGVQLGAAVIIFHGLGRKRGLVQAKTMEMWWDWLEGYLYGLKDREEWIKWITELAKDKPGLDNDLTVINKDHTSDVIFEIEPNNIFRDPLIDSYYANRLLASLNVERPEINRFLERGDQDNLYSPIDEEWEARRTINRRRDYSI</sequence>
<feature type="domain" description="tRNA (32-2'-O)-methyltransferase regulator THADA-like TPR repeats region" evidence="4">
    <location>
        <begin position="236"/>
        <end position="464"/>
    </location>
</feature>
<dbReference type="SUPFAM" id="SSF48371">
    <property type="entry name" value="ARM repeat"/>
    <property type="match status" value="2"/>
</dbReference>
<evidence type="ECO:0000256" key="2">
    <source>
        <dbReference type="ARBA" id="ARBA00022694"/>
    </source>
</evidence>
<protein>
    <recommendedName>
        <fullName evidence="8">DUF2428 domain-containing protein</fullName>
    </recommendedName>
</protein>
<dbReference type="EMBL" id="CP141889">
    <property type="protein sequence ID" value="WRT69593.1"/>
    <property type="molecule type" value="Genomic_DNA"/>
</dbReference>
<evidence type="ECO:0008006" key="8">
    <source>
        <dbReference type="Google" id="ProtNLM"/>
    </source>
</evidence>
<dbReference type="PANTHER" id="PTHR14387">
    <property type="entry name" value="THADA/DEATH RECEPTOR INTERACTING PROTEIN"/>
    <property type="match status" value="1"/>
</dbReference>
<comment type="similarity">
    <text evidence="1">Belongs to the THADA family.</text>
</comment>
<dbReference type="InterPro" id="IPR051954">
    <property type="entry name" value="tRNA_methyltransferase_THADA"/>
</dbReference>
<feature type="domain" description="DUF2428" evidence="3">
    <location>
        <begin position="592"/>
        <end position="843"/>
    </location>
</feature>
<dbReference type="InterPro" id="IPR019442">
    <property type="entry name" value="THADA/TRM732_DUF2428"/>
</dbReference>